<evidence type="ECO:0000256" key="5">
    <source>
        <dbReference type="ARBA" id="ARBA00022741"/>
    </source>
</evidence>
<keyword evidence="8" id="KW-0479">Metal-binding</keyword>
<dbReference type="Gene3D" id="3.30.60.20">
    <property type="match status" value="1"/>
</dbReference>
<keyword evidence="4 8" id="KW-0808">Transferase</keyword>
<feature type="binding site" evidence="8">
    <location>
        <position position="148"/>
    </location>
    <ligand>
        <name>Zn(2+)</name>
        <dbReference type="ChEBI" id="CHEBI:29105"/>
    </ligand>
</feature>
<keyword evidence="8" id="KW-0862">Zinc</keyword>
<comment type="catalytic activity">
    <reaction evidence="8 11">
        <text>thymidine + ATP = dTMP + ADP + H(+)</text>
        <dbReference type="Rhea" id="RHEA:19129"/>
        <dbReference type="ChEBI" id="CHEBI:15378"/>
        <dbReference type="ChEBI" id="CHEBI:17748"/>
        <dbReference type="ChEBI" id="CHEBI:30616"/>
        <dbReference type="ChEBI" id="CHEBI:63528"/>
        <dbReference type="ChEBI" id="CHEBI:456216"/>
        <dbReference type="EC" id="2.7.1.21"/>
    </reaction>
</comment>
<keyword evidence="3 8" id="KW-0237">DNA synthesis</keyword>
<evidence type="ECO:0000256" key="4">
    <source>
        <dbReference type="ARBA" id="ARBA00022679"/>
    </source>
</evidence>
<dbReference type="GO" id="GO:0005524">
    <property type="term" value="F:ATP binding"/>
    <property type="evidence" value="ECO:0007669"/>
    <property type="project" value="UniProtKB-UniRule"/>
</dbReference>
<gene>
    <name evidence="8 13" type="primary">tdk</name>
    <name evidence="13" type="ORF">NCTC10186_00667</name>
</gene>
<feature type="binding site" evidence="8">
    <location>
        <begin position="88"/>
        <end position="91"/>
    </location>
    <ligand>
        <name>ATP</name>
        <dbReference type="ChEBI" id="CHEBI:30616"/>
    </ligand>
</feature>
<evidence type="ECO:0000256" key="7">
    <source>
        <dbReference type="ARBA" id="ARBA00022840"/>
    </source>
</evidence>
<evidence type="ECO:0000256" key="11">
    <source>
        <dbReference type="RuleBase" id="RU000544"/>
    </source>
</evidence>
<comment type="subcellular location">
    <subcellularLocation>
        <location evidence="8">Cytoplasm</location>
    </subcellularLocation>
</comment>
<proteinExistence type="inferred from homology"/>
<keyword evidence="7 8" id="KW-0067">ATP-binding</keyword>
<dbReference type="GO" id="GO:0004797">
    <property type="term" value="F:thymidine kinase activity"/>
    <property type="evidence" value="ECO:0007669"/>
    <property type="project" value="UniProtKB-UniRule"/>
</dbReference>
<dbReference type="Gene3D" id="3.40.50.300">
    <property type="entry name" value="P-loop containing nucleotide triphosphate hydrolases"/>
    <property type="match status" value="1"/>
</dbReference>
<keyword evidence="5 8" id="KW-0547">Nucleotide-binding</keyword>
<dbReference type="PANTHER" id="PTHR11441">
    <property type="entry name" value="THYMIDINE KINASE"/>
    <property type="match status" value="1"/>
</dbReference>
<sequence length="184" mass="21015">MFYKYPKGSLEVITGPMFAGKSAELIKRIKIWKIAGVETTVFKPQFDTRFSEQDIVSRTGSKVQAISIQNPQEVWNFIDKNTQAVAFDEVHFFKIEICQEIIKMLHKGIRVVVSGLDMDFEGKSFDTTAELLALCDHALKLKAVCMSCKGQANMSYRKVNSKERHLLGDSEYEARCRICHKKKL</sequence>
<feature type="binding site" evidence="8">
    <location>
        <position position="179"/>
    </location>
    <ligand>
        <name>Zn(2+)</name>
        <dbReference type="ChEBI" id="CHEBI:29105"/>
    </ligand>
</feature>
<protein>
    <recommendedName>
        <fullName evidence="2 8">Thymidine kinase</fullName>
        <ecNumber evidence="2 8">2.7.1.21</ecNumber>
    </recommendedName>
</protein>
<dbReference type="PIRSF" id="PIRSF035805">
    <property type="entry name" value="TK_cell"/>
    <property type="match status" value="1"/>
</dbReference>
<feature type="binding site" evidence="10">
    <location>
        <position position="172"/>
    </location>
    <ligand>
        <name>substrate</name>
    </ligand>
</feature>
<evidence type="ECO:0000313" key="14">
    <source>
        <dbReference type="Proteomes" id="UP000289862"/>
    </source>
</evidence>
<dbReference type="EMBL" id="LR215032">
    <property type="protein sequence ID" value="VEU73179.1"/>
    <property type="molecule type" value="Genomic_DNA"/>
</dbReference>
<name>A0A449B0A1_9BACT</name>
<evidence type="ECO:0000256" key="1">
    <source>
        <dbReference type="ARBA" id="ARBA00007587"/>
    </source>
</evidence>
<comment type="subunit">
    <text evidence="8">Homotetramer.</text>
</comment>
<feature type="binding site" evidence="8">
    <location>
        <position position="145"/>
    </location>
    <ligand>
        <name>Zn(2+)</name>
        <dbReference type="ChEBI" id="CHEBI:29105"/>
    </ligand>
</feature>
<dbReference type="SUPFAM" id="SSF52540">
    <property type="entry name" value="P-loop containing nucleoside triphosphate hydrolases"/>
    <property type="match status" value="1"/>
</dbReference>
<dbReference type="InterPro" id="IPR027417">
    <property type="entry name" value="P-loop_NTPase"/>
</dbReference>
<dbReference type="GO" id="GO:0071897">
    <property type="term" value="P:DNA biosynthetic process"/>
    <property type="evidence" value="ECO:0007669"/>
    <property type="project" value="UniProtKB-KW"/>
</dbReference>
<dbReference type="InterPro" id="IPR001267">
    <property type="entry name" value="Thymidine_kinase"/>
</dbReference>
<dbReference type="KEGG" id="mgal:NCTC10186_00667"/>
<evidence type="ECO:0000256" key="3">
    <source>
        <dbReference type="ARBA" id="ARBA00022634"/>
    </source>
</evidence>
<evidence type="ECO:0000256" key="12">
    <source>
        <dbReference type="RuleBase" id="RU004165"/>
    </source>
</evidence>
<evidence type="ECO:0000313" key="13">
    <source>
        <dbReference type="EMBL" id="VEU73179.1"/>
    </source>
</evidence>
<keyword evidence="6 8" id="KW-0418">Kinase</keyword>
<organism evidence="13 14">
    <name type="scientific">Mycoplasmopsis gallopavonis</name>
    <dbReference type="NCBI Taxonomy" id="76629"/>
    <lineage>
        <taxon>Bacteria</taxon>
        <taxon>Bacillati</taxon>
        <taxon>Mycoplasmatota</taxon>
        <taxon>Mycoplasmoidales</taxon>
        <taxon>Metamycoplasmataceae</taxon>
        <taxon>Mycoplasmopsis</taxon>
    </lineage>
</organism>
<dbReference type="GO" id="GO:0005829">
    <property type="term" value="C:cytosol"/>
    <property type="evidence" value="ECO:0007669"/>
    <property type="project" value="TreeGrafter"/>
</dbReference>
<comment type="similarity">
    <text evidence="1 8 12">Belongs to the thymidine kinase family.</text>
</comment>
<dbReference type="Proteomes" id="UP000289862">
    <property type="component" value="Plasmid 2"/>
</dbReference>
<dbReference type="RefSeq" id="WP_119571992.1">
    <property type="nucleotide sequence ID" value="NZ_LR215032.1"/>
</dbReference>
<dbReference type="SUPFAM" id="SSF57716">
    <property type="entry name" value="Glucocorticoid receptor-like (DNA-binding domain)"/>
    <property type="match status" value="1"/>
</dbReference>
<geneLocation type="plasmid" evidence="13 14">
    <name>2</name>
</geneLocation>
<dbReference type="NCBIfam" id="NF003296">
    <property type="entry name" value="PRK04296.1-1"/>
    <property type="match status" value="1"/>
</dbReference>
<dbReference type="GO" id="GO:0008270">
    <property type="term" value="F:zinc ion binding"/>
    <property type="evidence" value="ECO:0007669"/>
    <property type="project" value="UniProtKB-UniRule"/>
</dbReference>
<feature type="binding site" evidence="8">
    <location>
        <position position="176"/>
    </location>
    <ligand>
        <name>Zn(2+)</name>
        <dbReference type="ChEBI" id="CHEBI:29105"/>
    </ligand>
</feature>
<reference evidence="13 14" key="1">
    <citation type="submission" date="2019-01" db="EMBL/GenBank/DDBJ databases">
        <authorList>
            <consortium name="Pathogen Informatics"/>
        </authorList>
    </citation>
    <scope>NUCLEOTIDE SEQUENCE [LARGE SCALE GENOMIC DNA]</scope>
    <source>
        <strain evidence="13 14">NCTC10186</strain>
        <plasmid evidence="14">2</plasmid>
    </source>
</reference>
<dbReference type="Pfam" id="PF00265">
    <property type="entry name" value="TK"/>
    <property type="match status" value="1"/>
</dbReference>
<accession>A0A449B0A1</accession>
<dbReference type="GO" id="GO:0046104">
    <property type="term" value="P:thymidine metabolic process"/>
    <property type="evidence" value="ECO:0007669"/>
    <property type="project" value="TreeGrafter"/>
</dbReference>
<keyword evidence="8" id="KW-0963">Cytoplasm</keyword>
<dbReference type="PANTHER" id="PTHR11441:SF0">
    <property type="entry name" value="THYMIDINE KINASE, CYTOSOLIC"/>
    <property type="match status" value="1"/>
</dbReference>
<evidence type="ECO:0000256" key="8">
    <source>
        <dbReference type="HAMAP-Rule" id="MF_00124"/>
    </source>
</evidence>
<evidence type="ECO:0000256" key="6">
    <source>
        <dbReference type="ARBA" id="ARBA00022777"/>
    </source>
</evidence>
<keyword evidence="13" id="KW-0614">Plasmid</keyword>
<dbReference type="HAMAP" id="MF_00124">
    <property type="entry name" value="Thymidine_kinase"/>
    <property type="match status" value="1"/>
</dbReference>
<feature type="active site" description="Proton acceptor" evidence="8 9">
    <location>
        <position position="89"/>
    </location>
</feature>
<keyword evidence="14" id="KW-1185">Reference proteome</keyword>
<evidence type="ECO:0000256" key="2">
    <source>
        <dbReference type="ARBA" id="ARBA00012118"/>
    </source>
</evidence>
<dbReference type="EC" id="2.7.1.21" evidence="2 8"/>
<dbReference type="OrthoDB" id="9781579at2"/>
<dbReference type="AlphaFoldDB" id="A0A449B0A1"/>
<feature type="binding site" evidence="8">
    <location>
        <begin position="15"/>
        <end position="22"/>
    </location>
    <ligand>
        <name>ATP</name>
        <dbReference type="ChEBI" id="CHEBI:30616"/>
    </ligand>
</feature>
<evidence type="ECO:0000256" key="9">
    <source>
        <dbReference type="PIRSR" id="PIRSR035805-1"/>
    </source>
</evidence>
<evidence type="ECO:0000256" key="10">
    <source>
        <dbReference type="PIRSR" id="PIRSR035805-2"/>
    </source>
</evidence>